<evidence type="ECO:0000313" key="1">
    <source>
        <dbReference type="EMBL" id="MCH7398396.1"/>
    </source>
</evidence>
<dbReference type="EMBL" id="JAKZGS010000007">
    <property type="protein sequence ID" value="MCH7398396.1"/>
    <property type="molecule type" value="Genomic_DNA"/>
</dbReference>
<dbReference type="Proteomes" id="UP001165488">
    <property type="component" value="Unassembled WGS sequence"/>
</dbReference>
<sequence>MKPRVLIQILVPALFCIAGCMEKNIENIDNSFIKGRYIGTYCEGIAVEILEESEIAKDWEGMFDSKKYTNSIVASIDTLFLSKTDNRENIEKYI</sequence>
<accession>A0ABS9UP41</accession>
<proteinExistence type="predicted"/>
<organism evidence="1 2">
    <name type="scientific">Belliella calami</name>
    <dbReference type="NCBI Taxonomy" id="2923436"/>
    <lineage>
        <taxon>Bacteria</taxon>
        <taxon>Pseudomonadati</taxon>
        <taxon>Bacteroidota</taxon>
        <taxon>Cytophagia</taxon>
        <taxon>Cytophagales</taxon>
        <taxon>Cyclobacteriaceae</taxon>
        <taxon>Belliella</taxon>
    </lineage>
</organism>
<name>A0ABS9UP41_9BACT</name>
<keyword evidence="2" id="KW-1185">Reference proteome</keyword>
<reference evidence="1" key="1">
    <citation type="submission" date="2022-03" db="EMBL/GenBank/DDBJ databases">
        <title>De novo assembled genomes of Belliella spp. (Cyclobacteriaceae) strains.</title>
        <authorList>
            <person name="Szabo A."/>
            <person name="Korponai K."/>
            <person name="Felfoldi T."/>
        </authorList>
    </citation>
    <scope>NUCLEOTIDE SEQUENCE</scope>
    <source>
        <strain evidence="1">DSM 107340</strain>
    </source>
</reference>
<protein>
    <submittedName>
        <fullName evidence="1">Uncharacterized protein</fullName>
    </submittedName>
</protein>
<dbReference type="RefSeq" id="WP_241274910.1">
    <property type="nucleotide sequence ID" value="NZ_JAKZGS010000007.1"/>
</dbReference>
<evidence type="ECO:0000313" key="2">
    <source>
        <dbReference type="Proteomes" id="UP001165488"/>
    </source>
</evidence>
<comment type="caution">
    <text evidence="1">The sequence shown here is derived from an EMBL/GenBank/DDBJ whole genome shotgun (WGS) entry which is preliminary data.</text>
</comment>
<gene>
    <name evidence="1" type="ORF">MM236_10370</name>
</gene>